<feature type="compositionally biased region" description="Basic residues" evidence="1">
    <location>
        <begin position="18"/>
        <end position="31"/>
    </location>
</feature>
<keyword evidence="4" id="KW-1185">Reference proteome</keyword>
<dbReference type="PANTHER" id="PTHR37909:SF1">
    <property type="entry name" value="S-ADENOSYL-L-METHIONINE-DEPENDENT METHYLTRANSFERASES SUPERFAMILY PROTEIN"/>
    <property type="match status" value="1"/>
</dbReference>
<keyword evidence="2" id="KW-0472">Membrane</keyword>
<keyword evidence="2" id="KW-0812">Transmembrane</keyword>
<reference evidence="3" key="2">
    <citation type="submission" date="2020-08" db="EMBL/GenBank/DDBJ databases">
        <title>Plant Genome Project.</title>
        <authorList>
            <person name="Zhang R.-G."/>
        </authorList>
    </citation>
    <scope>NUCLEOTIDE SEQUENCE</scope>
    <source>
        <strain evidence="3">Huo1</strain>
        <tissue evidence="3">Leaf</tissue>
    </source>
</reference>
<evidence type="ECO:0000313" key="4">
    <source>
        <dbReference type="Proteomes" id="UP000298416"/>
    </source>
</evidence>
<dbReference type="AlphaFoldDB" id="A0A8X8WIK7"/>
<name>A0A8X8WIK7_SALSN</name>
<dbReference type="Gene3D" id="3.40.50.150">
    <property type="entry name" value="Vaccinia Virus protein VP39"/>
    <property type="match status" value="1"/>
</dbReference>
<dbReference type="Pfam" id="PF13578">
    <property type="entry name" value="Methyltransf_24"/>
    <property type="match status" value="1"/>
</dbReference>
<evidence type="ECO:0000256" key="1">
    <source>
        <dbReference type="SAM" id="MobiDB-lite"/>
    </source>
</evidence>
<dbReference type="EMBL" id="PNBA02000017">
    <property type="protein sequence ID" value="KAG6395285.1"/>
    <property type="molecule type" value="Genomic_DNA"/>
</dbReference>
<evidence type="ECO:0000313" key="3">
    <source>
        <dbReference type="EMBL" id="KAG6395285.1"/>
    </source>
</evidence>
<keyword evidence="2" id="KW-1133">Transmembrane helix</keyword>
<accession>A0A8X8WIK7</accession>
<reference evidence="3" key="1">
    <citation type="submission" date="2018-01" db="EMBL/GenBank/DDBJ databases">
        <authorList>
            <person name="Mao J.F."/>
        </authorList>
    </citation>
    <scope>NUCLEOTIDE SEQUENCE</scope>
    <source>
        <strain evidence="3">Huo1</strain>
        <tissue evidence="3">Leaf</tissue>
    </source>
</reference>
<protein>
    <submittedName>
        <fullName evidence="3">Uncharacterized protein</fullName>
    </submittedName>
</protein>
<dbReference type="InterPro" id="IPR029063">
    <property type="entry name" value="SAM-dependent_MTases_sf"/>
</dbReference>
<gene>
    <name evidence="3" type="ORF">SASPL_145927</name>
</gene>
<dbReference type="SUPFAM" id="SSF53335">
    <property type="entry name" value="S-adenosyl-L-methionine-dependent methyltransferases"/>
    <property type="match status" value="1"/>
</dbReference>
<organism evidence="3">
    <name type="scientific">Salvia splendens</name>
    <name type="common">Scarlet sage</name>
    <dbReference type="NCBI Taxonomy" id="180675"/>
    <lineage>
        <taxon>Eukaryota</taxon>
        <taxon>Viridiplantae</taxon>
        <taxon>Streptophyta</taxon>
        <taxon>Embryophyta</taxon>
        <taxon>Tracheophyta</taxon>
        <taxon>Spermatophyta</taxon>
        <taxon>Magnoliopsida</taxon>
        <taxon>eudicotyledons</taxon>
        <taxon>Gunneridae</taxon>
        <taxon>Pentapetalae</taxon>
        <taxon>asterids</taxon>
        <taxon>lamiids</taxon>
        <taxon>Lamiales</taxon>
        <taxon>Lamiaceae</taxon>
        <taxon>Nepetoideae</taxon>
        <taxon>Mentheae</taxon>
        <taxon>Salviinae</taxon>
        <taxon>Salvia</taxon>
        <taxon>Salvia subgen. Calosphace</taxon>
        <taxon>core Calosphace</taxon>
    </lineage>
</organism>
<feature type="transmembrane region" description="Helical" evidence="2">
    <location>
        <begin position="44"/>
        <end position="61"/>
    </location>
</feature>
<comment type="caution">
    <text evidence="3">The sequence shown here is derived from an EMBL/GenBank/DDBJ whole genome shotgun (WGS) entry which is preliminary data.</text>
</comment>
<dbReference type="Proteomes" id="UP000298416">
    <property type="component" value="Unassembled WGS sequence"/>
</dbReference>
<feature type="region of interest" description="Disordered" evidence="1">
    <location>
        <begin position="1"/>
        <end position="32"/>
    </location>
</feature>
<sequence>MNLEDREQQLPPPPQGAAHHHHHHPRRKNPYLKRVETTASKPRAYVILLLVLAFVLGYLSHSHPLLSNTASDVLEHNSFPDSCAAPVPAADVRRTILSRVFNNTSPWQSFPPPHVRPFLLKEWTKGWGSQMPVFEHLIEQVRPRTIVEVGTFLGASATHMIGIARKLGLETQIVCIDDFRGWPGYYDEEKKSLKMVNGDSLLLYQFMQNVARANATEEIIMMPFSAGTALGGLCDWGVYGDLVEVDAAHDFHSAWVDINHAYKVLRPGGVLFGHDYAWDGVRKAVHIFARLHGFQIKLDGEHWILY</sequence>
<evidence type="ECO:0000256" key="2">
    <source>
        <dbReference type="SAM" id="Phobius"/>
    </source>
</evidence>
<dbReference type="OrthoDB" id="186626at2759"/>
<proteinExistence type="predicted"/>
<dbReference type="PANTHER" id="PTHR37909">
    <property type="entry name" value="S-ADENOSYL-L-METHIONINE-DEPENDENT METHYLTRANSFERASES SUPERFAMILY PROTEIN"/>
    <property type="match status" value="1"/>
</dbReference>